<keyword evidence="2" id="KW-1185">Reference proteome</keyword>
<accession>A0A016VTB9</accession>
<name>A0A016VTB9_9BILA</name>
<protein>
    <submittedName>
        <fullName evidence="1">Uncharacterized protein</fullName>
    </submittedName>
</protein>
<dbReference type="Proteomes" id="UP000024635">
    <property type="component" value="Unassembled WGS sequence"/>
</dbReference>
<gene>
    <name evidence="1" type="primary">Acey_s0004.g1802</name>
    <name evidence="1" type="ORF">Y032_0004g1802</name>
</gene>
<reference evidence="2" key="1">
    <citation type="journal article" date="2015" name="Nat. Genet.">
        <title>The genome and transcriptome of the zoonotic hookworm Ancylostoma ceylanicum identify infection-specific gene families.</title>
        <authorList>
            <person name="Schwarz E.M."/>
            <person name="Hu Y."/>
            <person name="Antoshechkin I."/>
            <person name="Miller M.M."/>
            <person name="Sternberg P.W."/>
            <person name="Aroian R.V."/>
        </authorList>
    </citation>
    <scope>NUCLEOTIDE SEQUENCE</scope>
    <source>
        <strain evidence="2">HY135</strain>
    </source>
</reference>
<proteinExistence type="predicted"/>
<evidence type="ECO:0000313" key="1">
    <source>
        <dbReference type="EMBL" id="EYC30844.1"/>
    </source>
</evidence>
<evidence type="ECO:0000313" key="2">
    <source>
        <dbReference type="Proteomes" id="UP000024635"/>
    </source>
</evidence>
<dbReference type="OrthoDB" id="5873253at2759"/>
<organism evidence="1 2">
    <name type="scientific">Ancylostoma ceylanicum</name>
    <dbReference type="NCBI Taxonomy" id="53326"/>
    <lineage>
        <taxon>Eukaryota</taxon>
        <taxon>Metazoa</taxon>
        <taxon>Ecdysozoa</taxon>
        <taxon>Nematoda</taxon>
        <taxon>Chromadorea</taxon>
        <taxon>Rhabditida</taxon>
        <taxon>Rhabditina</taxon>
        <taxon>Rhabditomorpha</taxon>
        <taxon>Strongyloidea</taxon>
        <taxon>Ancylostomatidae</taxon>
        <taxon>Ancylostomatinae</taxon>
        <taxon>Ancylostoma</taxon>
    </lineage>
</organism>
<dbReference type="AlphaFoldDB" id="A0A016VTB9"/>
<sequence>MFRNIHSTRTTTDATYNWLDPVKKFIGQLGAFHAYQSIQCVELVPNLLTFEYRKTFILILILYCTSLMAGKENKDPTV</sequence>
<dbReference type="EMBL" id="JARK01001340">
    <property type="protein sequence ID" value="EYC30844.1"/>
    <property type="molecule type" value="Genomic_DNA"/>
</dbReference>
<comment type="caution">
    <text evidence="1">The sequence shown here is derived from an EMBL/GenBank/DDBJ whole genome shotgun (WGS) entry which is preliminary data.</text>
</comment>